<dbReference type="Proteomes" id="UP001374579">
    <property type="component" value="Unassembled WGS sequence"/>
</dbReference>
<keyword evidence="8" id="KW-0464">Manganese</keyword>
<dbReference type="PANTHER" id="PTHR13832:SF803">
    <property type="entry name" value="PROTEIN PHOSPHATASE 1G"/>
    <property type="match status" value="1"/>
</dbReference>
<feature type="compositionally biased region" description="Basic and acidic residues" evidence="10">
    <location>
        <begin position="129"/>
        <end position="140"/>
    </location>
</feature>
<evidence type="ECO:0000256" key="9">
    <source>
        <dbReference type="RuleBase" id="RU003465"/>
    </source>
</evidence>
<dbReference type="InterPro" id="IPR000222">
    <property type="entry name" value="PP2C_BS"/>
</dbReference>
<feature type="region of interest" description="Disordered" evidence="10">
    <location>
        <begin position="615"/>
        <end position="638"/>
    </location>
</feature>
<dbReference type="PROSITE" id="PS01032">
    <property type="entry name" value="PPM_1"/>
    <property type="match status" value="1"/>
</dbReference>
<comment type="cofactor">
    <cofactor evidence="1">
        <name>Mn(2+)</name>
        <dbReference type="ChEBI" id="CHEBI:29035"/>
    </cofactor>
</comment>
<dbReference type="CDD" id="cd00143">
    <property type="entry name" value="PP2Cc"/>
    <property type="match status" value="1"/>
</dbReference>
<evidence type="ECO:0000313" key="13">
    <source>
        <dbReference type="Proteomes" id="UP001374579"/>
    </source>
</evidence>
<evidence type="ECO:0000256" key="2">
    <source>
        <dbReference type="ARBA" id="ARBA00006702"/>
    </source>
</evidence>
<feature type="compositionally biased region" description="Basic and acidic residues" evidence="10">
    <location>
        <begin position="621"/>
        <end position="630"/>
    </location>
</feature>
<dbReference type="GO" id="GO:0046872">
    <property type="term" value="F:metal ion binding"/>
    <property type="evidence" value="ECO:0007669"/>
    <property type="project" value="UniProtKB-KW"/>
</dbReference>
<organism evidence="12 13">
    <name type="scientific">Littorina saxatilis</name>
    <dbReference type="NCBI Taxonomy" id="31220"/>
    <lineage>
        <taxon>Eukaryota</taxon>
        <taxon>Metazoa</taxon>
        <taxon>Spiralia</taxon>
        <taxon>Lophotrochozoa</taxon>
        <taxon>Mollusca</taxon>
        <taxon>Gastropoda</taxon>
        <taxon>Caenogastropoda</taxon>
        <taxon>Littorinimorpha</taxon>
        <taxon>Littorinoidea</taxon>
        <taxon>Littorinidae</taxon>
        <taxon>Littorina</taxon>
    </lineage>
</organism>
<comment type="caution">
    <text evidence="12">The sequence shown here is derived from an EMBL/GenBank/DDBJ whole genome shotgun (WGS) entry which is preliminary data.</text>
</comment>
<dbReference type="GO" id="GO:0004722">
    <property type="term" value="F:protein serine/threonine phosphatase activity"/>
    <property type="evidence" value="ECO:0007669"/>
    <property type="project" value="UniProtKB-EC"/>
</dbReference>
<dbReference type="AlphaFoldDB" id="A0AAN9GB46"/>
<dbReference type="InterPro" id="IPR015655">
    <property type="entry name" value="PP2C"/>
</dbReference>
<evidence type="ECO:0000313" key="12">
    <source>
        <dbReference type="EMBL" id="KAK7101089.1"/>
    </source>
</evidence>
<keyword evidence="4" id="KW-0479">Metal-binding</keyword>
<dbReference type="PANTHER" id="PTHR13832">
    <property type="entry name" value="PROTEIN PHOSPHATASE 2C"/>
    <property type="match status" value="1"/>
</dbReference>
<evidence type="ECO:0000259" key="11">
    <source>
        <dbReference type="PROSITE" id="PS51746"/>
    </source>
</evidence>
<dbReference type="InterPro" id="IPR036457">
    <property type="entry name" value="PPM-type-like_dom_sf"/>
</dbReference>
<evidence type="ECO:0000256" key="3">
    <source>
        <dbReference type="ARBA" id="ARBA00013081"/>
    </source>
</evidence>
<dbReference type="EMBL" id="JBAMIC010000011">
    <property type="protein sequence ID" value="KAK7101089.1"/>
    <property type="molecule type" value="Genomic_DNA"/>
</dbReference>
<feature type="region of interest" description="Disordered" evidence="10">
    <location>
        <begin position="154"/>
        <end position="416"/>
    </location>
</feature>
<evidence type="ECO:0000256" key="1">
    <source>
        <dbReference type="ARBA" id="ARBA00001936"/>
    </source>
</evidence>
<dbReference type="Gene3D" id="3.60.40.10">
    <property type="entry name" value="PPM-type phosphatase domain"/>
    <property type="match status" value="2"/>
</dbReference>
<accession>A0AAN9GB46</accession>
<feature type="compositionally biased region" description="Low complexity" evidence="10">
    <location>
        <begin position="186"/>
        <end position="211"/>
    </location>
</feature>
<dbReference type="SUPFAM" id="SSF81606">
    <property type="entry name" value="PP2C-like"/>
    <property type="match status" value="2"/>
</dbReference>
<proteinExistence type="inferred from homology"/>
<reference evidence="12 13" key="1">
    <citation type="submission" date="2024-02" db="EMBL/GenBank/DDBJ databases">
        <title>Chromosome-scale genome assembly of the rough periwinkle Littorina saxatilis.</title>
        <authorList>
            <person name="De Jode A."/>
            <person name="Faria R."/>
            <person name="Formenti G."/>
            <person name="Sims Y."/>
            <person name="Smith T.P."/>
            <person name="Tracey A."/>
            <person name="Wood J.M.D."/>
            <person name="Zagrodzka Z.B."/>
            <person name="Johannesson K."/>
            <person name="Butlin R.K."/>
            <person name="Leder E.H."/>
        </authorList>
    </citation>
    <scope>NUCLEOTIDE SEQUENCE [LARGE SCALE GENOMIC DNA]</scope>
    <source>
        <strain evidence="12">Snail1</strain>
        <tissue evidence="12">Muscle</tissue>
    </source>
</reference>
<dbReference type="Pfam" id="PF00481">
    <property type="entry name" value="PP2C"/>
    <property type="match status" value="2"/>
</dbReference>
<evidence type="ECO:0000256" key="8">
    <source>
        <dbReference type="ARBA" id="ARBA00023211"/>
    </source>
</evidence>
<evidence type="ECO:0000256" key="6">
    <source>
        <dbReference type="ARBA" id="ARBA00022842"/>
    </source>
</evidence>
<feature type="compositionally biased region" description="Acidic residues" evidence="10">
    <location>
        <begin position="118"/>
        <end position="128"/>
    </location>
</feature>
<gene>
    <name evidence="12" type="ORF">V1264_023933</name>
</gene>
<feature type="compositionally biased region" description="Acidic residues" evidence="10">
    <location>
        <begin position="365"/>
        <end position="414"/>
    </location>
</feature>
<feature type="compositionally biased region" description="Low complexity" evidence="10">
    <location>
        <begin position="244"/>
        <end position="342"/>
    </location>
</feature>
<dbReference type="PROSITE" id="PS51746">
    <property type="entry name" value="PPM_2"/>
    <property type="match status" value="1"/>
</dbReference>
<keyword evidence="13" id="KW-1185">Reference proteome</keyword>
<dbReference type="EC" id="3.1.3.16" evidence="3"/>
<keyword evidence="7 9" id="KW-0904">Protein phosphatase</keyword>
<evidence type="ECO:0000256" key="5">
    <source>
        <dbReference type="ARBA" id="ARBA00022801"/>
    </source>
</evidence>
<evidence type="ECO:0000256" key="4">
    <source>
        <dbReference type="ARBA" id="ARBA00022723"/>
    </source>
</evidence>
<comment type="similarity">
    <text evidence="2 9">Belongs to the PP2C family.</text>
</comment>
<feature type="region of interest" description="Disordered" evidence="10">
    <location>
        <begin position="118"/>
        <end position="140"/>
    </location>
</feature>
<feature type="domain" description="PPM-type phosphatase" evidence="11">
    <location>
        <begin position="23"/>
        <end position="592"/>
    </location>
</feature>
<name>A0AAN9GB46_9CAEN</name>
<keyword evidence="5 9" id="KW-0378">Hydrolase</keyword>
<dbReference type="FunFam" id="3.60.40.10:FF:000029">
    <property type="entry name" value="Protein phosphatase, Mg2+/Mn2+-dependent, 1G"/>
    <property type="match status" value="1"/>
</dbReference>
<keyword evidence="6" id="KW-0460">Magnesium</keyword>
<dbReference type="SMART" id="SM00332">
    <property type="entry name" value="PP2Cc"/>
    <property type="match status" value="1"/>
</dbReference>
<dbReference type="InterPro" id="IPR001932">
    <property type="entry name" value="PPM-type_phosphatase-like_dom"/>
</dbReference>
<evidence type="ECO:0000256" key="7">
    <source>
        <dbReference type="ARBA" id="ARBA00022912"/>
    </source>
</evidence>
<protein>
    <recommendedName>
        <fullName evidence="3">protein-serine/threonine phosphatase</fullName>
        <ecNumber evidence="3">3.1.3.16</ecNumber>
    </recommendedName>
</protein>
<sequence>MGAYLSSPVTDKISSDGSCTAFTYGASSMQGWRISQEDAHNCIPELDSKTSMFAVYDGHGGSEVAQYCAKYLPECIKNTDQYKEGELGPALTDAFLKFDATLVQDDVIKELKVLAGVDENDEEDDDDDPVGRGEADDLRAEADLPLDELLAKYQTPPGGAAARNLRKKENLQSPVVGAKSSKTDPDAGPSSSTDGAGSSGGSASNASPSTGLTNGVADNENNLNKEKELRDSTPSQPVDGAGDSNCSNSADKISSSSSGVHSAAGDSSSGEAGKASSSSADSTSSSGDAGRCGSSSAGGSSDVSSAVSSSAQSPSKSSDPGSDGVSSSTSGVEEGSSSGADSKVGGGSTRSSSKGAKNGAKKTEEDMDDDSDDDDEDDEDEWQDLSGEEEEDDEEEGMDDTDEPVMDMSNEEPGSDSGCTACVALMHGDHLVVGNAGDSRCVLCRGGVAVDLSIDHKPEDEIERNRIEKAGGKVTADGRVNGGLNLSRAIGDHFYKRKEGLPAEQQMITSLPDIQSVAVVPEDQFLVLACDGIWNSMSSQECVDFVAERLKDPVKKNKPSLICEELFNHCLAANTYGDGTGCDNMTCVIIVLHQAGQSPLDGSSLAPIKRCVGDVEAPEENSEKRPRVEEEGAGSTSG</sequence>
<evidence type="ECO:0000256" key="10">
    <source>
        <dbReference type="SAM" id="MobiDB-lite"/>
    </source>
</evidence>